<dbReference type="InParanoid" id="W3XAL6"/>
<feature type="region of interest" description="Disordered" evidence="1">
    <location>
        <begin position="517"/>
        <end position="541"/>
    </location>
</feature>
<proteinExistence type="predicted"/>
<feature type="compositionally biased region" description="Acidic residues" evidence="1">
    <location>
        <begin position="358"/>
        <end position="367"/>
    </location>
</feature>
<sequence>MAAPPPQINQPICNFTVAPPGVEIPRRGRCLACQSRSASYVRCRGLSATQGCVDCADAGIPCIRGDFALPPNPGRRTGPIVYPAWTACSRCANFDECDRGHPCQRCIDKGQAAACEREALWRGLLYRPIPGDNMYGYWIMQKQGKGPNGHEDRDLTGEWAFWRMPDNYHIEFALMKYWEYGWLDHWHGPRELTWGTPELPAQLGPIYIGPPAGFPTPAPITYFRPNCAPLPAALSARGGTERTPMEELAVRLGWPVPDRSERTPADEIADRLSWSLGTQPPQPLPTTPAPLTRFGAVRRAPSVPPPAVGPRAGQPAWGPLGPGFGAFEEWQPPIDPAIQGSGPSAAKDKGKRVRFGDEQGDEDDPEDGNGGKRTKVNDKEAEDQAPKAPPKWRPTGGKAPIWGNKAGKKPYFGGKGPVWPGTLSTPQPPVEQVDTQDYQTAIGDTGFVFFQDDMEIDDVVGGAHFGASSPLPEKSPSPPRGSRIGSPEPPRNEDPFRDPSAPLVPNLRDFLDQTLNQAGPSSAVKSPPPQVLDAHGNLSPLSQLLHGGLEAQGQPTPAVQNSDKLPVPPVRPPPAPQTLPGWAPQTADELIASNEAMFGPHTAYVRRRWSYYPLQARVQTHSVASAAWIQYIMEQLNPNGMPVARADRPVARPPSPGPYTPIFVTDPSAIPADHPFKEDMGRGPMPNIHRQRAWKVGAIAEPPGRVCSSCENFTQGICESDEHHPSHRCYVCSDCDTRGRENVRALMQEFNFINSSKRYACRACTAGLLHNPSFTNGSGIDIYDARLSEDASPDTVGYDPRCYTQDHHPNEGLVIRGGVHPRHVYTGCPCAEKLLFRRLCNGHRSQAFFDSLNRLYKMAAYKWGRIDAQVDSDVCFACMKNPPQMPGDMTNQDEAGRVWACLMCSGVCVGDCPANLSVMSDEVPLLPFGDAPEGKKVRILAPPSREGSSEEEEDAGNQNREYSSDSNNGDNTKGDDDNDDSGDADSSGDGNGDKANNADNTDADGDEQMGGTSYDEQDDPLGIYN</sequence>
<reference evidence="3" key="1">
    <citation type="journal article" date="2015" name="BMC Genomics">
        <title>Genomic and transcriptomic analysis of the endophytic fungus Pestalotiopsis fici reveals its lifestyle and high potential for synthesis of natural products.</title>
        <authorList>
            <person name="Wang X."/>
            <person name="Zhang X."/>
            <person name="Liu L."/>
            <person name="Xiang M."/>
            <person name="Wang W."/>
            <person name="Sun X."/>
            <person name="Che Y."/>
            <person name="Guo L."/>
            <person name="Liu G."/>
            <person name="Guo L."/>
            <person name="Wang C."/>
            <person name="Yin W.B."/>
            <person name="Stadler M."/>
            <person name="Zhang X."/>
            <person name="Liu X."/>
        </authorList>
    </citation>
    <scope>NUCLEOTIDE SEQUENCE [LARGE SCALE GENOMIC DNA]</scope>
    <source>
        <strain evidence="3">W106-1 / CGMCC3.15140</strain>
    </source>
</reference>
<feature type="region of interest" description="Disordered" evidence="1">
    <location>
        <begin position="461"/>
        <end position="505"/>
    </location>
</feature>
<feature type="region of interest" description="Disordered" evidence="1">
    <location>
        <begin position="298"/>
        <end position="432"/>
    </location>
</feature>
<dbReference type="Proteomes" id="UP000030651">
    <property type="component" value="Unassembled WGS sequence"/>
</dbReference>
<dbReference type="STRING" id="1229662.W3XAL6"/>
<protein>
    <submittedName>
        <fullName evidence="2">Uncharacterized protein</fullName>
    </submittedName>
</protein>
<dbReference type="AlphaFoldDB" id="W3XAL6"/>
<organism evidence="2 3">
    <name type="scientific">Pestalotiopsis fici (strain W106-1 / CGMCC3.15140)</name>
    <dbReference type="NCBI Taxonomy" id="1229662"/>
    <lineage>
        <taxon>Eukaryota</taxon>
        <taxon>Fungi</taxon>
        <taxon>Dikarya</taxon>
        <taxon>Ascomycota</taxon>
        <taxon>Pezizomycotina</taxon>
        <taxon>Sordariomycetes</taxon>
        <taxon>Xylariomycetidae</taxon>
        <taxon>Amphisphaeriales</taxon>
        <taxon>Sporocadaceae</taxon>
        <taxon>Pestalotiopsis</taxon>
    </lineage>
</organism>
<keyword evidence="3" id="KW-1185">Reference proteome</keyword>
<feature type="compositionally biased region" description="Low complexity" evidence="1">
    <location>
        <begin position="984"/>
        <end position="1000"/>
    </location>
</feature>
<evidence type="ECO:0000313" key="2">
    <source>
        <dbReference type="EMBL" id="ETS83095.1"/>
    </source>
</evidence>
<dbReference type="GeneID" id="19269984"/>
<evidence type="ECO:0000313" key="3">
    <source>
        <dbReference type="Proteomes" id="UP000030651"/>
    </source>
</evidence>
<name>W3XAL6_PESFW</name>
<dbReference type="OrthoDB" id="5232836at2759"/>
<feature type="compositionally biased region" description="Basic and acidic residues" evidence="1">
    <location>
        <begin position="375"/>
        <end position="385"/>
    </location>
</feature>
<gene>
    <name evidence="2" type="ORF">PFICI_04971</name>
</gene>
<dbReference type="RefSeq" id="XP_007831743.1">
    <property type="nucleotide sequence ID" value="XM_007833552.1"/>
</dbReference>
<accession>W3XAL6</accession>
<dbReference type="KEGG" id="pfy:PFICI_04971"/>
<evidence type="ECO:0000256" key="1">
    <source>
        <dbReference type="SAM" id="MobiDB-lite"/>
    </source>
</evidence>
<feature type="region of interest" description="Disordered" evidence="1">
    <location>
        <begin position="940"/>
        <end position="1025"/>
    </location>
</feature>
<dbReference type="EMBL" id="KI912111">
    <property type="protein sequence ID" value="ETS83095.1"/>
    <property type="molecule type" value="Genomic_DNA"/>
</dbReference>
<dbReference type="HOGENOM" id="CLU_295270_0_0_1"/>